<proteinExistence type="inferred from homology"/>
<feature type="transmembrane region" description="Helical" evidence="10">
    <location>
        <begin position="247"/>
        <end position="268"/>
    </location>
</feature>
<keyword evidence="2 10" id="KW-0597">Phosphoprotein</keyword>
<keyword evidence="3 10" id="KW-0285">Flavoprotein</keyword>
<keyword evidence="6 10" id="KW-1278">Translocase</keyword>
<keyword evidence="7 10" id="KW-0249">Electron transport</keyword>
<dbReference type="HAMAP" id="MF_00462">
    <property type="entry name" value="RsxD_RnfD"/>
    <property type="match status" value="1"/>
</dbReference>
<reference evidence="11 12" key="1">
    <citation type="journal article" date="2025" name="Int. J. Syst. Evol. Microbiol.">
        <title>Desulfovibrio falkowii sp. nov., Porphyromonas miyakawae sp. nov., Mediterraneibacter flintii sp. nov. and Owariibacterium komagatae gen. nov., sp. nov., isolated from human faeces.</title>
        <authorList>
            <person name="Hamaguchi T."/>
            <person name="Ohara M."/>
            <person name="Hisatomi A."/>
            <person name="Sekiguchi K."/>
            <person name="Takeda J.I."/>
            <person name="Ueyama J."/>
            <person name="Ito M."/>
            <person name="Nishiwaki H."/>
            <person name="Ogi T."/>
            <person name="Hirayama M."/>
            <person name="Ohkuma M."/>
            <person name="Sakamoto M."/>
            <person name="Ohno K."/>
        </authorList>
    </citation>
    <scope>NUCLEOTIDE SEQUENCE [LARGE SCALE GENOMIC DNA]</scope>
    <source>
        <strain evidence="11 12">13CB11C</strain>
    </source>
</reference>
<keyword evidence="4 10" id="KW-0288">FMN</keyword>
<evidence type="ECO:0000256" key="7">
    <source>
        <dbReference type="ARBA" id="ARBA00022982"/>
    </source>
</evidence>
<evidence type="ECO:0000256" key="6">
    <source>
        <dbReference type="ARBA" id="ARBA00022967"/>
    </source>
</evidence>
<dbReference type="InterPro" id="IPR011303">
    <property type="entry name" value="RnfD_bac"/>
</dbReference>
<dbReference type="EMBL" id="BAAFSF010000002">
    <property type="protein sequence ID" value="GAB1251841.1"/>
    <property type="molecule type" value="Genomic_DNA"/>
</dbReference>
<feature type="modified residue" description="FMN phosphoryl threonine" evidence="10">
    <location>
        <position position="164"/>
    </location>
</feature>
<keyword evidence="12" id="KW-1185">Reference proteome</keyword>
<evidence type="ECO:0000256" key="5">
    <source>
        <dbReference type="ARBA" id="ARBA00022692"/>
    </source>
</evidence>
<dbReference type="Pfam" id="PF03116">
    <property type="entry name" value="NQR2_RnfD_RnfE"/>
    <property type="match status" value="1"/>
</dbReference>
<evidence type="ECO:0000256" key="8">
    <source>
        <dbReference type="ARBA" id="ARBA00022989"/>
    </source>
</evidence>
<evidence type="ECO:0000256" key="2">
    <source>
        <dbReference type="ARBA" id="ARBA00022553"/>
    </source>
</evidence>
<feature type="transmembrane region" description="Helical" evidence="10">
    <location>
        <begin position="198"/>
        <end position="215"/>
    </location>
</feature>
<comment type="function">
    <text evidence="10">Part of a membrane-bound complex that couples electron transfer with translocation of ions across the membrane.</text>
</comment>
<keyword evidence="8 10" id="KW-1133">Transmembrane helix</keyword>
<feature type="transmembrane region" description="Helical" evidence="10">
    <location>
        <begin position="222"/>
        <end position="241"/>
    </location>
</feature>
<feature type="transmembrane region" description="Helical" evidence="10">
    <location>
        <begin position="48"/>
        <end position="67"/>
    </location>
</feature>
<comment type="similarity">
    <text evidence="10">Belongs to the NqrB/RnfD family.</text>
</comment>
<evidence type="ECO:0000313" key="11">
    <source>
        <dbReference type="EMBL" id="GAB1251841.1"/>
    </source>
</evidence>
<protein>
    <recommendedName>
        <fullName evidence="10">Ion-translocating oxidoreductase complex subunit D</fullName>
        <ecNumber evidence="10">7.-.-.-</ecNumber>
    </recommendedName>
    <alternativeName>
        <fullName evidence="10">Rnf electron transport complex subunit D</fullName>
    </alternativeName>
</protein>
<feature type="transmembrane region" description="Helical" evidence="10">
    <location>
        <begin position="97"/>
        <end position="115"/>
    </location>
</feature>
<keyword evidence="9 10" id="KW-0472">Membrane</keyword>
<dbReference type="EC" id="7.-.-.-" evidence="10"/>
<dbReference type="PANTHER" id="PTHR30578">
    <property type="entry name" value="ELECTRON TRANSPORT COMPLEX PROTEIN RNFD"/>
    <property type="match status" value="1"/>
</dbReference>
<evidence type="ECO:0000313" key="12">
    <source>
        <dbReference type="Proteomes" id="UP001628220"/>
    </source>
</evidence>
<feature type="transmembrane region" description="Helical" evidence="10">
    <location>
        <begin position="24"/>
        <end position="42"/>
    </location>
</feature>
<evidence type="ECO:0000256" key="4">
    <source>
        <dbReference type="ARBA" id="ARBA00022643"/>
    </source>
</evidence>
<feature type="transmembrane region" description="Helical" evidence="10">
    <location>
        <begin position="304"/>
        <end position="322"/>
    </location>
</feature>
<dbReference type="PANTHER" id="PTHR30578:SF0">
    <property type="entry name" value="ION-TRANSLOCATING OXIDOREDUCTASE COMPLEX SUBUNIT D"/>
    <property type="match status" value="1"/>
</dbReference>
<evidence type="ECO:0000256" key="10">
    <source>
        <dbReference type="HAMAP-Rule" id="MF_00462"/>
    </source>
</evidence>
<accession>A0ABQ0E2C3</accession>
<dbReference type="Proteomes" id="UP001628220">
    <property type="component" value="Unassembled WGS sequence"/>
</dbReference>
<evidence type="ECO:0000256" key="3">
    <source>
        <dbReference type="ARBA" id="ARBA00022630"/>
    </source>
</evidence>
<keyword evidence="5 10" id="KW-0812">Transmembrane</keyword>
<keyword evidence="1 10" id="KW-0813">Transport</keyword>
<sequence length="338" mass="36466">MEQTRVIVSPSPHIHSGDSISRNMYNVLIALIPAFAFSIYQFGWQSLLVTAISVGMCCLTEWFITTVMLHRKCYLMDGSAILTGVLLAFNLPSNLSWWIILIGAFVAMGIGKMAFGGLGNNIFNPALVGRVFLLISFPAQMTTWPVANHLTNAVATMDATTMATPLSLMKSVIKGAPNASLDQLPDAFSLFLGLNPGSMGEISALALLIGLIYLLCTRTITWHIPVSILAAVAVLSGAFWLVNPTMYASPLVHLCSGGVMLGAIFMATDYVTSPMTKGGQIFYGVLIGAITVAIRTWGAYPEGMSFAILIMNAFTPLINVYTKPKLFGDKVKKQEVKK</sequence>
<comment type="caution">
    <text evidence="11">The sequence shown here is derived from an EMBL/GenBank/DDBJ whole genome shotgun (WGS) entry which is preliminary data.</text>
</comment>
<evidence type="ECO:0000256" key="9">
    <source>
        <dbReference type="ARBA" id="ARBA00023136"/>
    </source>
</evidence>
<dbReference type="InterPro" id="IPR004338">
    <property type="entry name" value="NqrB/RnfD"/>
</dbReference>
<evidence type="ECO:0000256" key="1">
    <source>
        <dbReference type="ARBA" id="ARBA00022448"/>
    </source>
</evidence>
<dbReference type="NCBIfam" id="TIGR01946">
    <property type="entry name" value="rnfD"/>
    <property type="match status" value="1"/>
</dbReference>
<feature type="transmembrane region" description="Helical" evidence="10">
    <location>
        <begin position="280"/>
        <end position="298"/>
    </location>
</feature>
<dbReference type="RefSeq" id="WP_411915658.1">
    <property type="nucleotide sequence ID" value="NZ_BAAFSF010000002.1"/>
</dbReference>
<name>A0ABQ0E2C3_9PORP</name>
<keyword evidence="10" id="KW-1003">Cell membrane</keyword>
<gene>
    <name evidence="10" type="primary">rnfD</name>
    <name evidence="11" type="ORF">Tsumi_09460</name>
</gene>
<comment type="subcellular location">
    <subcellularLocation>
        <location evidence="10">Cell membrane</location>
        <topology evidence="10">Multi-pass membrane protein</topology>
    </subcellularLocation>
</comment>
<organism evidence="11 12">
    <name type="scientific">Porphyromonas miyakawae</name>
    <dbReference type="NCBI Taxonomy" id="3137470"/>
    <lineage>
        <taxon>Bacteria</taxon>
        <taxon>Pseudomonadati</taxon>
        <taxon>Bacteroidota</taxon>
        <taxon>Bacteroidia</taxon>
        <taxon>Bacteroidales</taxon>
        <taxon>Porphyromonadaceae</taxon>
        <taxon>Porphyromonas</taxon>
    </lineage>
</organism>
<comment type="cofactor">
    <cofactor evidence="10">
        <name>FMN</name>
        <dbReference type="ChEBI" id="CHEBI:58210"/>
    </cofactor>
</comment>
<feature type="transmembrane region" description="Helical" evidence="10">
    <location>
        <begin position="127"/>
        <end position="147"/>
    </location>
</feature>
<comment type="subunit">
    <text evidence="10">The complex is composed of six subunits: RnfA, RnfB, RnfC, RnfD, RnfE and RnfG.</text>
</comment>